<dbReference type="PRINTS" id="PR00080">
    <property type="entry name" value="SDRFAMILY"/>
</dbReference>
<dbReference type="FunFam" id="3.40.50.720:FF:000084">
    <property type="entry name" value="Short-chain dehydrogenase reductase"/>
    <property type="match status" value="1"/>
</dbReference>
<dbReference type="PANTHER" id="PTHR43975:SF2">
    <property type="entry name" value="EG:BACR7A4.14 PROTEIN-RELATED"/>
    <property type="match status" value="1"/>
</dbReference>
<dbReference type="EMBL" id="FPKX01000039">
    <property type="protein sequence ID" value="SFZ98200.1"/>
    <property type="molecule type" value="Genomic_DNA"/>
</dbReference>
<gene>
    <name evidence="1" type="ORF">MNB_SV-5-67</name>
</gene>
<proteinExistence type="predicted"/>
<dbReference type="GO" id="GO:0009010">
    <property type="term" value="F:sorbitol-6-phosphate 2-dehydrogenase activity"/>
    <property type="evidence" value="ECO:0007669"/>
    <property type="project" value="UniProtKB-EC"/>
</dbReference>
<dbReference type="Gene3D" id="3.40.50.720">
    <property type="entry name" value="NAD(P)-binding Rossmann-like Domain"/>
    <property type="match status" value="1"/>
</dbReference>
<dbReference type="InterPro" id="IPR020904">
    <property type="entry name" value="Sc_DH/Rdtase_CS"/>
</dbReference>
<dbReference type="CDD" id="cd05233">
    <property type="entry name" value="SDR_c"/>
    <property type="match status" value="1"/>
</dbReference>
<sequence>MTLENKVVIVTGATSGIGLEIVKECLHLGASVMMHSSHNSLKKAEQLVKELGEKTSFVCADLSKFDELENIISQTVKKFGKVDSLVNNAGVFPRNDISDITEEKYEYIMNVNYKAPLFLCKYVVEAFLEKNIKGSIVNIGSINSYCGQDNLLIYSSSKGALMTMTRNMSDYLGKYSIRINQLNVGWTHTEKEHETQLSEGNSEDWYKNIGKVFAPRGTILAPDEIAKHVAFWVSDYSVPVSGSIYEVEQYPVIGRNKINA</sequence>
<evidence type="ECO:0000313" key="1">
    <source>
        <dbReference type="EMBL" id="SFZ98200.1"/>
    </source>
</evidence>
<dbReference type="PANTHER" id="PTHR43975">
    <property type="entry name" value="ZGC:101858"/>
    <property type="match status" value="1"/>
</dbReference>
<organism evidence="1">
    <name type="scientific">hydrothermal vent metagenome</name>
    <dbReference type="NCBI Taxonomy" id="652676"/>
    <lineage>
        <taxon>unclassified sequences</taxon>
        <taxon>metagenomes</taxon>
        <taxon>ecological metagenomes</taxon>
    </lineage>
</organism>
<protein>
    <submittedName>
        <fullName evidence="1">Sorbitol-6-phosphate 2-dehydrogenase</fullName>
        <ecNumber evidence="1">1.1.1.140</ecNumber>
    </submittedName>
</protein>
<dbReference type="PROSITE" id="PS00061">
    <property type="entry name" value="ADH_SHORT"/>
    <property type="match status" value="1"/>
</dbReference>
<dbReference type="InterPro" id="IPR036291">
    <property type="entry name" value="NAD(P)-bd_dom_sf"/>
</dbReference>
<accession>A0A1W1EDV2</accession>
<dbReference type="InterPro" id="IPR002347">
    <property type="entry name" value="SDR_fam"/>
</dbReference>
<name>A0A1W1EDV2_9ZZZZ</name>
<dbReference type="SUPFAM" id="SSF51735">
    <property type="entry name" value="NAD(P)-binding Rossmann-fold domains"/>
    <property type="match status" value="1"/>
</dbReference>
<dbReference type="EC" id="1.1.1.140" evidence="1"/>
<dbReference type="AlphaFoldDB" id="A0A1W1EDV2"/>
<dbReference type="PRINTS" id="PR00081">
    <property type="entry name" value="GDHRDH"/>
</dbReference>
<keyword evidence="1" id="KW-0560">Oxidoreductase</keyword>
<dbReference type="Pfam" id="PF00106">
    <property type="entry name" value="adh_short"/>
    <property type="match status" value="1"/>
</dbReference>
<reference evidence="1" key="1">
    <citation type="submission" date="2016-10" db="EMBL/GenBank/DDBJ databases">
        <authorList>
            <person name="de Groot N.N."/>
        </authorList>
    </citation>
    <scope>NUCLEOTIDE SEQUENCE</scope>
</reference>